<dbReference type="InterPro" id="IPR002523">
    <property type="entry name" value="MgTranspt_CorA/ZnTranspt_ZntB"/>
</dbReference>
<dbReference type="Gene3D" id="3.30.460.20">
    <property type="entry name" value="CorA soluble domain-like"/>
    <property type="match status" value="1"/>
</dbReference>
<feature type="transmembrane region" description="Helical" evidence="6">
    <location>
        <begin position="256"/>
        <end position="274"/>
    </location>
</feature>
<evidence type="ECO:0000256" key="1">
    <source>
        <dbReference type="ARBA" id="ARBA00004141"/>
    </source>
</evidence>
<keyword evidence="5 6" id="KW-0472">Membrane</keyword>
<dbReference type="SUPFAM" id="SSF144083">
    <property type="entry name" value="Magnesium transport protein CorA, transmembrane region"/>
    <property type="match status" value="1"/>
</dbReference>
<dbReference type="RefSeq" id="WP_154328227.1">
    <property type="nucleotide sequence ID" value="NZ_CP045696.1"/>
</dbReference>
<organism evidence="7 8">
    <name type="scientific">Sodaliphilus pleomorphus</name>
    <dbReference type="NCBI Taxonomy" id="2606626"/>
    <lineage>
        <taxon>Bacteria</taxon>
        <taxon>Pseudomonadati</taxon>
        <taxon>Bacteroidota</taxon>
        <taxon>Bacteroidia</taxon>
        <taxon>Bacteroidales</taxon>
        <taxon>Muribaculaceae</taxon>
        <taxon>Sodaliphilus</taxon>
    </lineage>
</organism>
<proteinExistence type="inferred from homology"/>
<dbReference type="InterPro" id="IPR045861">
    <property type="entry name" value="CorA_cytoplasmic_dom"/>
</dbReference>
<reference evidence="7 8" key="1">
    <citation type="submission" date="2019-08" db="EMBL/GenBank/DDBJ databases">
        <title>In-depth cultivation of the pig gut microbiome towards novel bacterial diversity and tailored functional studies.</title>
        <authorList>
            <person name="Wylensek D."/>
            <person name="Hitch T.C.A."/>
            <person name="Clavel T."/>
        </authorList>
    </citation>
    <scope>NUCLEOTIDE SEQUENCE [LARGE SCALE GENOMIC DNA]</scope>
    <source>
        <strain evidence="7 8">Oil-RF-744-WCA-WT-10</strain>
    </source>
</reference>
<dbReference type="InterPro" id="IPR047199">
    <property type="entry name" value="CorA-like"/>
</dbReference>
<dbReference type="CDD" id="cd12827">
    <property type="entry name" value="EcCorA_ZntB-like_u2"/>
    <property type="match status" value="1"/>
</dbReference>
<evidence type="ECO:0000256" key="4">
    <source>
        <dbReference type="ARBA" id="ARBA00022989"/>
    </source>
</evidence>
<keyword evidence="4 6" id="KW-1133">Transmembrane helix</keyword>
<comment type="similarity">
    <text evidence="2">Belongs to the CorA metal ion transporter (MIT) (TC 1.A.35) family.</text>
</comment>
<evidence type="ECO:0000313" key="8">
    <source>
        <dbReference type="Proteomes" id="UP000483362"/>
    </source>
</evidence>
<dbReference type="PANTHER" id="PTHR47891:SF2">
    <property type="entry name" value="MAGNESIUM AND COBALT TRANSPORTER"/>
    <property type="match status" value="1"/>
</dbReference>
<evidence type="ECO:0000313" key="7">
    <source>
        <dbReference type="EMBL" id="MSS16763.1"/>
    </source>
</evidence>
<comment type="subcellular location">
    <subcellularLocation>
        <location evidence="1">Membrane</location>
        <topology evidence="1">Multi-pass membrane protein</topology>
    </subcellularLocation>
</comment>
<dbReference type="Proteomes" id="UP000483362">
    <property type="component" value="Unassembled WGS sequence"/>
</dbReference>
<accession>A0A6L5XBW8</accession>
<gene>
    <name evidence="7" type="ORF">FYJ29_03130</name>
</gene>
<feature type="transmembrane region" description="Helical" evidence="6">
    <location>
        <begin position="280"/>
        <end position="301"/>
    </location>
</feature>
<evidence type="ECO:0000256" key="6">
    <source>
        <dbReference type="SAM" id="Phobius"/>
    </source>
</evidence>
<protein>
    <submittedName>
        <fullName evidence="7">Magnesium transporter CorA family protein</fullName>
    </submittedName>
</protein>
<dbReference type="AlphaFoldDB" id="A0A6L5XBW8"/>
<evidence type="ECO:0000256" key="2">
    <source>
        <dbReference type="ARBA" id="ARBA00009765"/>
    </source>
</evidence>
<dbReference type="PANTHER" id="PTHR47891">
    <property type="entry name" value="TRANSPORTER-RELATED"/>
    <property type="match status" value="1"/>
</dbReference>
<dbReference type="InterPro" id="IPR045863">
    <property type="entry name" value="CorA_TM1_TM2"/>
</dbReference>
<dbReference type="SUPFAM" id="SSF143865">
    <property type="entry name" value="CorA soluble domain-like"/>
    <property type="match status" value="1"/>
</dbReference>
<name>A0A6L5XBW8_9BACT</name>
<evidence type="ECO:0000256" key="3">
    <source>
        <dbReference type="ARBA" id="ARBA00022692"/>
    </source>
</evidence>
<sequence>MKEFLLFGKNFTKCDQWKPGCWVNISCPDQDELDYLRNLDVPESFITDISDADERPRTEIDGDWLLTVLRVPRQTSDDDIPFNTIPVGVITNGDLVIVLCYYKNIVVNDFIKYNSAKNIEIPNKLVLIMRLILSSAVWFLKYLKIINIDINNAEDGLEQSMHNEDLLRLRNLQKSLVYFNTSIRGNMTLLVRLRTLFQNSGLIDKDMIEDVDIELQQALNTVKVYSDILSGTMDAFASIISNNLNVIMKRMTSTSIILMLPTFIASLYGMNVALPFEHRAWAFTFIAALCVLFSVGAFFLFRRIKWF</sequence>
<dbReference type="GO" id="GO:0016020">
    <property type="term" value="C:membrane"/>
    <property type="evidence" value="ECO:0007669"/>
    <property type="project" value="UniProtKB-SubCell"/>
</dbReference>
<dbReference type="GO" id="GO:0046873">
    <property type="term" value="F:metal ion transmembrane transporter activity"/>
    <property type="evidence" value="ECO:0007669"/>
    <property type="project" value="InterPro"/>
</dbReference>
<dbReference type="Pfam" id="PF01544">
    <property type="entry name" value="CorA"/>
    <property type="match status" value="1"/>
</dbReference>
<evidence type="ECO:0000256" key="5">
    <source>
        <dbReference type="ARBA" id="ARBA00023136"/>
    </source>
</evidence>
<dbReference type="EMBL" id="VULT01000004">
    <property type="protein sequence ID" value="MSS16763.1"/>
    <property type="molecule type" value="Genomic_DNA"/>
</dbReference>
<keyword evidence="8" id="KW-1185">Reference proteome</keyword>
<keyword evidence="3 6" id="KW-0812">Transmembrane</keyword>
<dbReference type="Gene3D" id="1.20.58.340">
    <property type="entry name" value="Magnesium transport protein CorA, transmembrane region"/>
    <property type="match status" value="2"/>
</dbReference>
<comment type="caution">
    <text evidence="7">The sequence shown here is derived from an EMBL/GenBank/DDBJ whole genome shotgun (WGS) entry which is preliminary data.</text>
</comment>